<dbReference type="InterPro" id="IPR006905">
    <property type="entry name" value="Flavin_halogenase"/>
</dbReference>
<gene>
    <name evidence="1" type="ORF">GCM10007925_19010</name>
</gene>
<dbReference type="Gene3D" id="3.50.50.60">
    <property type="entry name" value="FAD/NAD(P)-binding domain"/>
    <property type="match status" value="1"/>
</dbReference>
<proteinExistence type="predicted"/>
<dbReference type="Pfam" id="PF04820">
    <property type="entry name" value="Trp_halogenase"/>
    <property type="match status" value="1"/>
</dbReference>
<keyword evidence="2" id="KW-1185">Reference proteome</keyword>
<dbReference type="InterPro" id="IPR036188">
    <property type="entry name" value="FAD/NAD-bd_sf"/>
</dbReference>
<sequence length="499" mass="55315">MKIVIVGGGSAGWMAAAALGRIMGGQWPVELVESDAIGTVGVGEATIPQIQLFNGVIGLDEAEFVARTKGSFKLGIEFVGWHGGEDARYMHAFGQVGRDLGLIAFHHYWLQARARGDRSRLEDYSQSGTAAFANRFTRDDTLPNAPLGGATYAYHFDAGLYAAFLREKAEGFGVVRHEGRITEVAQDPETGNVAAVVMEDGRRIAGDLFIDCSGFAALLIGKTMGVEFIDWSEWLPMNRALAVPCESVEPLTPYTRSTARKAGWQWRIPLQHRIGNGHVYCSDYLGDEEAAEILLANLDGKPLADPRPLRFTTGRRRECWKGNVVALGLASGFLEPLESTSIHLVQSGLKHLIDLLPHDRIDPADVAAFNAKTAFDYEAIRDFIILHYHANDRPEPFWQRCREMRIPDSLAEKIETFRAHGRIFRFNEELFTELGWLQVMTGQGIVPRSYHPLADAPGDDNVDRYLASIRELVQAKVQRMPPHRDYLNQLCGTPAEVAA</sequence>
<dbReference type="PANTHER" id="PTHR43747">
    <property type="entry name" value="FAD-BINDING PROTEIN"/>
    <property type="match status" value="1"/>
</dbReference>
<dbReference type="Proteomes" id="UP001156703">
    <property type="component" value="Unassembled WGS sequence"/>
</dbReference>
<dbReference type="EMBL" id="BSOO01000020">
    <property type="protein sequence ID" value="GLR48188.1"/>
    <property type="molecule type" value="Genomic_DNA"/>
</dbReference>
<evidence type="ECO:0000313" key="1">
    <source>
        <dbReference type="EMBL" id="GLR48188.1"/>
    </source>
</evidence>
<dbReference type="PIRSF" id="PIRSF011396">
    <property type="entry name" value="Trp_halogenase"/>
    <property type="match status" value="1"/>
</dbReference>
<evidence type="ECO:0000313" key="2">
    <source>
        <dbReference type="Proteomes" id="UP001156703"/>
    </source>
</evidence>
<organism evidence="1 2">
    <name type="scientific">Sphingomonas astaxanthinifaciens DSM 22298</name>
    <dbReference type="NCBI Taxonomy" id="1123267"/>
    <lineage>
        <taxon>Bacteria</taxon>
        <taxon>Pseudomonadati</taxon>
        <taxon>Pseudomonadota</taxon>
        <taxon>Alphaproteobacteria</taxon>
        <taxon>Sphingomonadales</taxon>
        <taxon>Sphingomonadaceae</taxon>
        <taxon>Sphingomonas</taxon>
    </lineage>
</organism>
<reference evidence="2" key="1">
    <citation type="journal article" date="2019" name="Int. J. Syst. Evol. Microbiol.">
        <title>The Global Catalogue of Microorganisms (GCM) 10K type strain sequencing project: providing services to taxonomists for standard genome sequencing and annotation.</title>
        <authorList>
            <consortium name="The Broad Institute Genomics Platform"/>
            <consortium name="The Broad Institute Genome Sequencing Center for Infectious Disease"/>
            <person name="Wu L."/>
            <person name="Ma J."/>
        </authorList>
    </citation>
    <scope>NUCLEOTIDE SEQUENCE [LARGE SCALE GENOMIC DNA]</scope>
    <source>
        <strain evidence="2">NBRC 102146</strain>
    </source>
</reference>
<dbReference type="SUPFAM" id="SSF51905">
    <property type="entry name" value="FAD/NAD(P)-binding domain"/>
    <property type="match status" value="1"/>
</dbReference>
<dbReference type="InterPro" id="IPR050816">
    <property type="entry name" value="Flavin-dep_Halogenase_NPB"/>
</dbReference>
<comment type="caution">
    <text evidence="1">The sequence shown here is derived from an EMBL/GenBank/DDBJ whole genome shotgun (WGS) entry which is preliminary data.</text>
</comment>
<protein>
    <submittedName>
        <fullName evidence="1">Tryptophan halogenase</fullName>
    </submittedName>
</protein>
<dbReference type="RefSeq" id="WP_029940073.1">
    <property type="nucleotide sequence ID" value="NZ_BSOO01000020.1"/>
</dbReference>
<dbReference type="PANTHER" id="PTHR43747:SF4">
    <property type="entry name" value="FLAVIN-DEPENDENT TRYPTOPHAN HALOGENASE"/>
    <property type="match status" value="1"/>
</dbReference>
<dbReference type="InterPro" id="IPR033856">
    <property type="entry name" value="Trp_halogen"/>
</dbReference>
<accession>A0ABQ5Z654</accession>
<name>A0ABQ5Z654_9SPHN</name>